<feature type="binding site" evidence="7">
    <location>
        <position position="65"/>
    </location>
    <ligand>
        <name>substrate</name>
    </ligand>
</feature>
<evidence type="ECO:0000256" key="6">
    <source>
        <dbReference type="PIRSR" id="PIRSR613078-1"/>
    </source>
</evidence>
<keyword evidence="5" id="KW-0413">Isomerase</keyword>
<comment type="similarity">
    <text evidence="2">Belongs to the phosphoglycerate mutase family. BPG-dependent PGAM subfamily.</text>
</comment>
<dbReference type="FunFam" id="3.40.50.1240:FF:000003">
    <property type="entry name" value="2,3-bisphosphoglycerate-dependent phosphoglycerate mutase"/>
    <property type="match status" value="1"/>
</dbReference>
<sequence length="255" mass="29350">MSSESKYKVVFVRHGQSEWNLKNIFTGWHDIPLSEQGHQEATLAGQILKQKGYSFDLAITSVLQRSIQTFNHIAEELQIHHIPIIKSWRLNERHYGSLQGLNKSETAALHGEAQVKIWRRSYDVRPPEMSIDHPDYPGKDSRYKHIPPSSLPKGECLKDTVERVLPFWTDTICKAIIEGQKVIVSAHGNSLRAIVKYLDKMTDEQIMELDIPTGVPLVYELDENLLPVKHYYLISQEELEKKMQEVKNQGKAQQN</sequence>
<dbReference type="NCBIfam" id="TIGR01258">
    <property type="entry name" value="pgm_1"/>
    <property type="match status" value="1"/>
</dbReference>
<evidence type="ECO:0000256" key="5">
    <source>
        <dbReference type="ARBA" id="ARBA00023235"/>
    </source>
</evidence>
<protein>
    <recommendedName>
        <fullName evidence="3">phosphoglycerate mutase (2,3-diphosphoglycerate-dependent)</fullName>
        <ecNumber evidence="3">5.4.2.11</ecNumber>
    </recommendedName>
</protein>
<evidence type="ECO:0000256" key="1">
    <source>
        <dbReference type="ARBA" id="ARBA00000380"/>
    </source>
</evidence>
<evidence type="ECO:0000256" key="3">
    <source>
        <dbReference type="ARBA" id="ARBA00012028"/>
    </source>
</evidence>
<evidence type="ECO:0000256" key="2">
    <source>
        <dbReference type="ARBA" id="ARBA00006717"/>
    </source>
</evidence>
<organism evidence="9 10">
    <name type="scientific">Tetrahymena thermophila (strain SB210)</name>
    <dbReference type="NCBI Taxonomy" id="312017"/>
    <lineage>
        <taxon>Eukaryota</taxon>
        <taxon>Sar</taxon>
        <taxon>Alveolata</taxon>
        <taxon>Ciliophora</taxon>
        <taxon>Intramacronucleata</taxon>
        <taxon>Oligohymenophorea</taxon>
        <taxon>Hymenostomatida</taxon>
        <taxon>Tetrahymenina</taxon>
        <taxon>Tetrahymenidae</taxon>
        <taxon>Tetrahymena</taxon>
    </lineage>
</organism>
<dbReference type="GeneID" id="7823882"/>
<evidence type="ECO:0000256" key="7">
    <source>
        <dbReference type="PIRSR" id="PIRSR613078-2"/>
    </source>
</evidence>
<comment type="catalytic activity">
    <reaction evidence="1">
        <text>(2R)-2-phosphoglycerate = (2R)-3-phosphoglycerate</text>
        <dbReference type="Rhea" id="RHEA:15901"/>
        <dbReference type="ChEBI" id="CHEBI:58272"/>
        <dbReference type="ChEBI" id="CHEBI:58289"/>
        <dbReference type="EC" id="5.4.2.11"/>
    </reaction>
</comment>
<dbReference type="PANTHER" id="PTHR11931">
    <property type="entry name" value="PHOSPHOGLYCERATE MUTASE"/>
    <property type="match status" value="1"/>
</dbReference>
<dbReference type="SUPFAM" id="SSF53254">
    <property type="entry name" value="Phosphoglycerate mutase-like"/>
    <property type="match status" value="1"/>
</dbReference>
<dbReference type="RefSeq" id="XP_001027704.2">
    <property type="nucleotide sequence ID" value="XM_001027704.3"/>
</dbReference>
<dbReference type="HAMAP" id="MF_01039">
    <property type="entry name" value="PGAM_GpmA"/>
    <property type="match status" value="1"/>
</dbReference>
<dbReference type="OMA" id="TGWHDVP"/>
<keyword evidence="4" id="KW-0324">Glycolysis</keyword>
<reference evidence="10" key="1">
    <citation type="journal article" date="2006" name="PLoS Biol.">
        <title>Macronuclear genome sequence of the ciliate Tetrahymena thermophila, a model eukaryote.</title>
        <authorList>
            <person name="Eisen J.A."/>
            <person name="Coyne R.S."/>
            <person name="Wu M."/>
            <person name="Wu D."/>
            <person name="Thiagarajan M."/>
            <person name="Wortman J.R."/>
            <person name="Badger J.H."/>
            <person name="Ren Q."/>
            <person name="Amedeo P."/>
            <person name="Jones K.M."/>
            <person name="Tallon L.J."/>
            <person name="Delcher A.L."/>
            <person name="Salzberg S.L."/>
            <person name="Silva J.C."/>
            <person name="Haas B.J."/>
            <person name="Majoros W.H."/>
            <person name="Farzad M."/>
            <person name="Carlton J.M."/>
            <person name="Smith R.K. Jr."/>
            <person name="Garg J."/>
            <person name="Pearlman R.E."/>
            <person name="Karrer K.M."/>
            <person name="Sun L."/>
            <person name="Manning G."/>
            <person name="Elde N.C."/>
            <person name="Turkewitz A.P."/>
            <person name="Asai D.J."/>
            <person name="Wilkes D.E."/>
            <person name="Wang Y."/>
            <person name="Cai H."/>
            <person name="Collins K."/>
            <person name="Stewart B.A."/>
            <person name="Lee S.R."/>
            <person name="Wilamowska K."/>
            <person name="Weinberg Z."/>
            <person name="Ruzzo W.L."/>
            <person name="Wloga D."/>
            <person name="Gaertig J."/>
            <person name="Frankel J."/>
            <person name="Tsao C.-C."/>
            <person name="Gorovsky M.A."/>
            <person name="Keeling P.J."/>
            <person name="Waller R.F."/>
            <person name="Patron N.J."/>
            <person name="Cherry J.M."/>
            <person name="Stover N.A."/>
            <person name="Krieger C.J."/>
            <person name="del Toro C."/>
            <person name="Ryder H.F."/>
            <person name="Williamson S.C."/>
            <person name="Barbeau R.A."/>
            <person name="Hamilton E.P."/>
            <person name="Orias E."/>
        </authorList>
    </citation>
    <scope>NUCLEOTIDE SEQUENCE [LARGE SCALE GENOMIC DNA]</scope>
    <source>
        <strain evidence="10">SB210</strain>
    </source>
</reference>
<dbReference type="STRING" id="312017.Q24HX6"/>
<dbReference type="InParanoid" id="Q24HX6"/>
<dbReference type="KEGG" id="tet:TTHERM_00571980"/>
<feature type="binding site" evidence="7">
    <location>
        <begin position="92"/>
        <end position="95"/>
    </location>
    <ligand>
        <name>substrate</name>
    </ligand>
</feature>
<evidence type="ECO:0000313" key="10">
    <source>
        <dbReference type="Proteomes" id="UP000009168"/>
    </source>
</evidence>
<dbReference type="Proteomes" id="UP000009168">
    <property type="component" value="Unassembled WGS sequence"/>
</dbReference>
<evidence type="ECO:0000256" key="8">
    <source>
        <dbReference type="PIRSR" id="PIRSR613078-3"/>
    </source>
</evidence>
<name>Q24HX6_TETTS</name>
<dbReference type="InterPro" id="IPR029033">
    <property type="entry name" value="His_PPase_superfam"/>
</dbReference>
<dbReference type="OrthoDB" id="354304at2759"/>
<dbReference type="InterPro" id="IPR005952">
    <property type="entry name" value="Phosphogly_mut1"/>
</dbReference>
<feature type="site" description="Transition state stabilizer" evidence="8">
    <location>
        <position position="187"/>
    </location>
</feature>
<feature type="binding site" evidence="7">
    <location>
        <begin position="188"/>
        <end position="189"/>
    </location>
    <ligand>
        <name>substrate</name>
    </ligand>
</feature>
<feature type="binding site" evidence="7">
    <location>
        <position position="103"/>
    </location>
    <ligand>
        <name>substrate</name>
    </ligand>
</feature>
<feature type="active site" description="Proton donor/acceptor" evidence="6">
    <location>
        <position position="92"/>
    </location>
</feature>
<dbReference type="NCBIfam" id="NF010713">
    <property type="entry name" value="PRK14115.1"/>
    <property type="match status" value="1"/>
</dbReference>
<dbReference type="eggNOG" id="KOG0235">
    <property type="taxonomic scope" value="Eukaryota"/>
</dbReference>
<proteinExistence type="inferred from homology"/>
<keyword evidence="10" id="KW-1185">Reference proteome</keyword>
<dbReference type="GO" id="GO:0006096">
    <property type="term" value="P:glycolytic process"/>
    <property type="evidence" value="ECO:0007669"/>
    <property type="project" value="UniProtKB-KW"/>
</dbReference>
<feature type="binding site" evidence="7">
    <location>
        <begin position="119"/>
        <end position="120"/>
    </location>
    <ligand>
        <name>substrate</name>
    </ligand>
</feature>
<feature type="binding site" evidence="7">
    <location>
        <begin position="26"/>
        <end position="27"/>
    </location>
    <ligand>
        <name>substrate</name>
    </ligand>
</feature>
<dbReference type="InterPro" id="IPR013078">
    <property type="entry name" value="His_Pase_superF_clade-1"/>
</dbReference>
<dbReference type="HOGENOM" id="CLU_033323_1_1_1"/>
<evidence type="ECO:0000256" key="4">
    <source>
        <dbReference type="ARBA" id="ARBA00023152"/>
    </source>
</evidence>
<dbReference type="GO" id="GO:0004619">
    <property type="term" value="F:phosphoglycerate mutase activity"/>
    <property type="evidence" value="ECO:0007669"/>
    <property type="project" value="UniProtKB-EC"/>
</dbReference>
<dbReference type="Gene3D" id="3.40.50.1240">
    <property type="entry name" value="Phosphoglycerate mutase-like"/>
    <property type="match status" value="1"/>
</dbReference>
<evidence type="ECO:0000313" key="9">
    <source>
        <dbReference type="EMBL" id="EAS07462.2"/>
    </source>
</evidence>
<dbReference type="Pfam" id="PF00300">
    <property type="entry name" value="His_Phos_1"/>
    <property type="match status" value="2"/>
</dbReference>
<gene>
    <name evidence="9" type="ORF">TTHERM_00571980</name>
</gene>
<dbReference type="SMART" id="SM00855">
    <property type="entry name" value="PGAM"/>
    <property type="match status" value="1"/>
</dbReference>
<dbReference type="EC" id="5.4.2.11" evidence="3"/>
<feature type="binding site" evidence="7">
    <location>
        <begin position="13"/>
        <end position="20"/>
    </location>
    <ligand>
        <name>substrate</name>
    </ligand>
</feature>
<dbReference type="EMBL" id="GG662498">
    <property type="protein sequence ID" value="EAS07462.2"/>
    <property type="molecule type" value="Genomic_DNA"/>
</dbReference>
<dbReference type="CDD" id="cd07067">
    <property type="entry name" value="HP_PGM_like"/>
    <property type="match status" value="1"/>
</dbReference>
<accession>Q24HX6</accession>
<dbReference type="AlphaFoldDB" id="Q24HX6"/>
<feature type="active site" description="Tele-phosphohistidine intermediate" evidence="6">
    <location>
        <position position="14"/>
    </location>
</feature>
<dbReference type="PIRSF" id="PIRSF000709">
    <property type="entry name" value="6PFK_2-Ptase"/>
    <property type="match status" value="1"/>
</dbReference>